<dbReference type="PANTHER" id="PTHR21022">
    <property type="entry name" value="PREPHENATE DEHYDRATASE P PROTEIN"/>
    <property type="match status" value="1"/>
</dbReference>
<dbReference type="GO" id="GO:0004664">
    <property type="term" value="F:prephenate dehydratase activity"/>
    <property type="evidence" value="ECO:0007669"/>
    <property type="project" value="TreeGrafter"/>
</dbReference>
<protein>
    <submittedName>
        <fullName evidence="1">Uncharacterized protein</fullName>
    </submittedName>
</protein>
<organism evidence="1 2">
    <name type="scientific">Camellia sinensis</name>
    <name type="common">Tea plant</name>
    <name type="synonym">Thea sinensis</name>
    <dbReference type="NCBI Taxonomy" id="4442"/>
    <lineage>
        <taxon>Eukaryota</taxon>
        <taxon>Viridiplantae</taxon>
        <taxon>Streptophyta</taxon>
        <taxon>Embryophyta</taxon>
        <taxon>Tracheophyta</taxon>
        <taxon>Spermatophyta</taxon>
        <taxon>Magnoliopsida</taxon>
        <taxon>eudicotyledons</taxon>
        <taxon>Gunneridae</taxon>
        <taxon>Pentapetalae</taxon>
        <taxon>asterids</taxon>
        <taxon>Ericales</taxon>
        <taxon>Theaceae</taxon>
        <taxon>Camellia</taxon>
    </lineage>
</organism>
<dbReference type="GO" id="GO:0047769">
    <property type="term" value="F:arogenate dehydratase activity"/>
    <property type="evidence" value="ECO:0007669"/>
    <property type="project" value="TreeGrafter"/>
</dbReference>
<accession>A0A7J7FVF9</accession>
<dbReference type="GO" id="GO:0009507">
    <property type="term" value="C:chloroplast"/>
    <property type="evidence" value="ECO:0007669"/>
    <property type="project" value="TreeGrafter"/>
</dbReference>
<reference evidence="2" key="1">
    <citation type="journal article" date="2020" name="Nat. Commun.">
        <title>Genome assembly of wild tea tree DASZ reveals pedigree and selection history of tea varieties.</title>
        <authorList>
            <person name="Zhang W."/>
            <person name="Zhang Y."/>
            <person name="Qiu H."/>
            <person name="Guo Y."/>
            <person name="Wan H."/>
            <person name="Zhang X."/>
            <person name="Scossa F."/>
            <person name="Alseekh S."/>
            <person name="Zhang Q."/>
            <person name="Wang P."/>
            <person name="Xu L."/>
            <person name="Schmidt M.H."/>
            <person name="Jia X."/>
            <person name="Li D."/>
            <person name="Zhu A."/>
            <person name="Guo F."/>
            <person name="Chen W."/>
            <person name="Ni D."/>
            <person name="Usadel B."/>
            <person name="Fernie A.R."/>
            <person name="Wen W."/>
        </authorList>
    </citation>
    <scope>NUCLEOTIDE SEQUENCE [LARGE SCALE GENOMIC DNA]</scope>
    <source>
        <strain evidence="2">cv. G240</strain>
    </source>
</reference>
<name>A0A7J7FVF9_CAMSI</name>
<sequence>MLCLQYDDSDNATRFLVLAREPIIPGTDRLFKIKSRPLQKQALQTLDDNNNGFPKRFPYLFYVDFEASMADQKAQNALGHLKEDVFLWHEIATFLRVLGSYPADISMS</sequence>
<comment type="caution">
    <text evidence="1">The sequence shown here is derived from an EMBL/GenBank/DDBJ whole genome shotgun (WGS) entry which is preliminary data.</text>
</comment>
<proteinExistence type="predicted"/>
<reference evidence="1 2" key="2">
    <citation type="submission" date="2020-07" db="EMBL/GenBank/DDBJ databases">
        <title>Genome assembly of wild tea tree DASZ reveals pedigree and selection history of tea varieties.</title>
        <authorList>
            <person name="Zhang W."/>
        </authorList>
    </citation>
    <scope>NUCLEOTIDE SEQUENCE [LARGE SCALE GENOMIC DNA]</scope>
    <source>
        <strain evidence="2">cv. G240</strain>
        <tissue evidence="1">Leaf</tissue>
    </source>
</reference>
<gene>
    <name evidence="1" type="ORF">HYC85_031807</name>
</gene>
<dbReference type="AlphaFoldDB" id="A0A7J7FVF9"/>
<dbReference type="EMBL" id="JACBKZ010000015">
    <property type="protein sequence ID" value="KAF5930934.1"/>
    <property type="molecule type" value="Genomic_DNA"/>
</dbReference>
<dbReference type="GO" id="GO:0009094">
    <property type="term" value="P:L-phenylalanine biosynthetic process"/>
    <property type="evidence" value="ECO:0007669"/>
    <property type="project" value="TreeGrafter"/>
</dbReference>
<dbReference type="Gene3D" id="3.30.70.260">
    <property type="match status" value="1"/>
</dbReference>
<evidence type="ECO:0000313" key="1">
    <source>
        <dbReference type="EMBL" id="KAF5930934.1"/>
    </source>
</evidence>
<keyword evidence="2" id="KW-1185">Reference proteome</keyword>
<dbReference type="Proteomes" id="UP000593564">
    <property type="component" value="Unassembled WGS sequence"/>
</dbReference>
<dbReference type="PANTHER" id="PTHR21022:SF42">
    <property type="entry name" value="AROGENATE DEHYDRATASE_PREPHENATE DEHYDRATASE 2, CHLOROPLASTIC"/>
    <property type="match status" value="1"/>
</dbReference>
<evidence type="ECO:0000313" key="2">
    <source>
        <dbReference type="Proteomes" id="UP000593564"/>
    </source>
</evidence>